<dbReference type="Proteomes" id="UP000224291">
    <property type="component" value="Segment"/>
</dbReference>
<protein>
    <recommendedName>
        <fullName evidence="3">Baseplate wedge subunit</fullName>
    </recommendedName>
</protein>
<keyword evidence="2" id="KW-1185">Reference proteome</keyword>
<dbReference type="EMBL" id="KR560069">
    <property type="protein sequence ID" value="AKO61649.1"/>
    <property type="molecule type" value="Genomic_DNA"/>
</dbReference>
<sequence length="503" mass="55790">MTTSIIPVLESRIPEFARESYPYFVKFIKDYLTWLEQDDNFLGIANNWQHNMEPSNDVEPYVSAILRDLGFDVAQDLSVPKSVLLHFLRDFYLSRGTETSFKFLFRALFNSPVEIRYPREEMLIPSIANYASRSYIFTSANNRNIREFTSLVNYVREYSGELVGLTSEARTSIENISIVYGQGTPYLLIEILAPLTEFQVGEQVNIIGNITISEQVKPVLSIKIKNPGSLYQPDDLVYADGPNLPGRASIAAVSSGGVTGVQIDSPGAGYQVGDRIYASSLDNGWGFNAYVTEVDANGGITQVRVSSKGYSYETLPMLQVRQTANPAKLVAISSEIGAITRIQIADPFVDFDDVAFDIVSDFGSGAVLEAEQVSRYETREWLDRRGVIAEASTIIDSDKYQQFSYTIVSPIPADRYDAFVDDLLHPAGYIRTSTYEIYTAGEIEVVPGGEEEQPLPPFVFIGDLVLALEGGYGMDVIEQDIIVTDLGDPIITDVETPILYTKG</sequence>
<evidence type="ECO:0000313" key="2">
    <source>
        <dbReference type="Proteomes" id="UP000224291"/>
    </source>
</evidence>
<dbReference type="RefSeq" id="YP_010077842.1">
    <property type="nucleotide sequence ID" value="NC_054952.1"/>
</dbReference>
<organism evidence="1 2">
    <name type="scientific">Stenotrophomonas phage IME-SM1</name>
    <dbReference type="NCBI Taxonomy" id="1654717"/>
    <lineage>
        <taxon>Viruses</taxon>
        <taxon>Duplodnaviria</taxon>
        <taxon>Heunggongvirae</taxon>
        <taxon>Uroviricota</taxon>
        <taxon>Caudoviricetes</taxon>
        <taxon>Menderavirus</taxon>
        <taxon>Menderavirus IMESM1</taxon>
    </lineage>
</organism>
<dbReference type="GeneID" id="65066758"/>
<proteinExistence type="predicted"/>
<reference evidence="1 2" key="1">
    <citation type="submission" date="2015-05" db="EMBL/GenBank/DDBJ databases">
        <authorList>
            <person name="Liu X."/>
            <person name="Tong Y."/>
            <person name="Huang Y."/>
            <person name="Fan H."/>
            <person name="An X."/>
            <person name="Mi Z."/>
            <person name="Zhang Z."/>
        </authorList>
    </citation>
    <scope>NUCLEOTIDE SEQUENCE [LARGE SCALE GENOMIC DNA]</scope>
</reference>
<evidence type="ECO:0000313" key="1">
    <source>
        <dbReference type="EMBL" id="AKO61649.1"/>
    </source>
</evidence>
<dbReference type="KEGG" id="vg:65066758"/>
<accession>A0A0H4ITL7</accession>
<evidence type="ECO:0008006" key="3">
    <source>
        <dbReference type="Google" id="ProtNLM"/>
    </source>
</evidence>
<name>A0A0H4ITL7_9CAUD</name>